<organism evidence="2 3">
    <name type="scientific">Limosa lapponica baueri</name>
    <dbReference type="NCBI Taxonomy" id="1758121"/>
    <lineage>
        <taxon>Eukaryota</taxon>
        <taxon>Metazoa</taxon>
        <taxon>Chordata</taxon>
        <taxon>Craniata</taxon>
        <taxon>Vertebrata</taxon>
        <taxon>Euteleostomi</taxon>
        <taxon>Archelosauria</taxon>
        <taxon>Archosauria</taxon>
        <taxon>Dinosauria</taxon>
        <taxon>Saurischia</taxon>
        <taxon>Theropoda</taxon>
        <taxon>Coelurosauria</taxon>
        <taxon>Aves</taxon>
        <taxon>Neognathae</taxon>
        <taxon>Neoaves</taxon>
        <taxon>Charadriiformes</taxon>
        <taxon>Scolopacidae</taxon>
        <taxon>Limosa</taxon>
    </lineage>
</organism>
<keyword evidence="3" id="KW-1185">Reference proteome</keyword>
<accession>A0A2I0SZZ5</accession>
<evidence type="ECO:0000313" key="3">
    <source>
        <dbReference type="Proteomes" id="UP000233556"/>
    </source>
</evidence>
<dbReference type="InterPro" id="IPR056518">
    <property type="entry name" value="HEAT_Ints3_C"/>
</dbReference>
<dbReference type="EMBL" id="KZ531213">
    <property type="protein sequence ID" value="PKU27113.1"/>
    <property type="molecule type" value="Genomic_DNA"/>
</dbReference>
<reference evidence="3" key="1">
    <citation type="submission" date="2017-11" db="EMBL/GenBank/DDBJ databases">
        <authorList>
            <person name="Lima N.C."/>
            <person name="Parody-Merino A.M."/>
            <person name="Battley P.F."/>
            <person name="Fidler A.E."/>
            <person name="Prosdocimi F."/>
        </authorList>
    </citation>
    <scope>NUCLEOTIDE SEQUENCE [LARGE SCALE GENOMIC DNA]</scope>
</reference>
<feature type="domain" description="Ints3-like C-terminal" evidence="1">
    <location>
        <begin position="1"/>
        <end position="54"/>
    </location>
</feature>
<name>A0A2I0SZZ5_LIMLA</name>
<dbReference type="Proteomes" id="UP000233556">
    <property type="component" value="Unassembled WGS sequence"/>
</dbReference>
<gene>
    <name evidence="2" type="ORF">llap_22583</name>
</gene>
<dbReference type="Pfam" id="PF24566">
    <property type="entry name" value="HEAT_Ints3_C"/>
    <property type="match status" value="1"/>
</dbReference>
<proteinExistence type="predicted"/>
<evidence type="ECO:0000259" key="1">
    <source>
        <dbReference type="Pfam" id="PF24566"/>
    </source>
</evidence>
<sequence>MVKMVLSRPCHPDDQFTTSILRHWCIKHDDLLAEHIKSLLIKNNSLPRKRQSWGSLISPPVTYSQQDPCHPERARVSGAKPWCCPCAPAIGHSWMFPEQIVFQMWLEREAG</sequence>
<evidence type="ECO:0000313" key="2">
    <source>
        <dbReference type="EMBL" id="PKU27113.1"/>
    </source>
</evidence>
<protein>
    <submittedName>
        <fullName evidence="2">Integrator complex subunit 3</fullName>
    </submittedName>
</protein>
<dbReference type="OrthoDB" id="2021145at2759"/>
<reference evidence="3" key="2">
    <citation type="submission" date="2017-12" db="EMBL/GenBank/DDBJ databases">
        <title>Genome sequence of the Bar-tailed Godwit (Limosa lapponica baueri).</title>
        <authorList>
            <person name="Lima N.C.B."/>
            <person name="Parody-Merino A.M."/>
            <person name="Battley P.F."/>
            <person name="Fidler A.E."/>
            <person name="Prosdocimi F."/>
        </authorList>
    </citation>
    <scope>NUCLEOTIDE SEQUENCE [LARGE SCALE GENOMIC DNA]</scope>
</reference>
<dbReference type="AlphaFoldDB" id="A0A2I0SZZ5"/>